<accession>A0A327WZJ3</accession>
<comment type="caution">
    <text evidence="3">The sequence shown here is derived from an EMBL/GenBank/DDBJ whole genome shotgun (WGS) entry which is preliminary data.</text>
</comment>
<dbReference type="Pfam" id="PF02470">
    <property type="entry name" value="MlaD"/>
    <property type="match status" value="1"/>
</dbReference>
<protein>
    <submittedName>
        <fullName evidence="4">MCE family protein</fullName>
    </submittedName>
    <submittedName>
        <fullName evidence="3">Phospholipid/cholesterol/gamma-HCH transport system substrate-binding protein</fullName>
    </submittedName>
</protein>
<sequence>METKAHHVMVGTFVLAAVAVLIGAILWLGHGAADRDMQFYEIVFDDEVSGLTPGSPVEYSGITVGDVQNLRLDENDPRVVRVRIRVNADTPVREDTGARLGLANITGSSLIRLYGGSPDSPRLSSDPNDPAVIRADRSGINRLLANSESLLGDVNSLVQNINNLFSDENTTRVGNTLDNVEQITAMLAEQRDDFDLLVKEMREGLRSFSQLAEQSARLIEQEGTQSLTQVRQTMAAFEQTSRELTDMLRTNAPAIERSVEGLQGVGPVTDELRLTLQTMQRLARKLEQDPQSLFLRRESIEEVNPE</sequence>
<keyword evidence="1" id="KW-0472">Membrane</keyword>
<name>A0A327WZJ3_9GAMM</name>
<dbReference type="OrthoDB" id="9806984at2"/>
<keyword evidence="1" id="KW-0812">Transmembrane</keyword>
<proteinExistence type="predicted"/>
<evidence type="ECO:0000313" key="4">
    <source>
        <dbReference type="EMBL" id="RUO25125.1"/>
    </source>
</evidence>
<gene>
    <name evidence="3" type="ORF">B0I24_104191</name>
    <name evidence="4" type="ORF">CWE07_06520</name>
</gene>
<evidence type="ECO:0000313" key="3">
    <source>
        <dbReference type="EMBL" id="RAJ98987.1"/>
    </source>
</evidence>
<dbReference type="RefSeq" id="WP_111569071.1">
    <property type="nucleotide sequence ID" value="NZ_PIPK01000004.1"/>
</dbReference>
<dbReference type="PANTHER" id="PTHR36698:SF2">
    <property type="entry name" value="MCE_MLAD DOMAIN-CONTAINING PROTEIN"/>
    <property type="match status" value="1"/>
</dbReference>
<dbReference type="PANTHER" id="PTHR36698">
    <property type="entry name" value="BLL5892 PROTEIN"/>
    <property type="match status" value="1"/>
</dbReference>
<organism evidence="3 5">
    <name type="scientific">Aliidiomarina maris</name>
    <dbReference type="NCBI Taxonomy" id="531312"/>
    <lineage>
        <taxon>Bacteria</taxon>
        <taxon>Pseudomonadati</taxon>
        <taxon>Pseudomonadota</taxon>
        <taxon>Gammaproteobacteria</taxon>
        <taxon>Alteromonadales</taxon>
        <taxon>Idiomarinaceae</taxon>
        <taxon>Aliidiomarina</taxon>
    </lineage>
</organism>
<reference evidence="4 6" key="1">
    <citation type="journal article" date="2018" name="Front. Microbiol.">
        <title>Genome-Based Analysis Reveals the Taxonomy and Diversity of the Family Idiomarinaceae.</title>
        <authorList>
            <person name="Liu Y."/>
            <person name="Lai Q."/>
            <person name="Shao Z."/>
        </authorList>
    </citation>
    <scope>NUCLEOTIDE SEQUENCE [LARGE SCALE GENOMIC DNA]</scope>
    <source>
        <strain evidence="4 6">CF12-14</strain>
    </source>
</reference>
<dbReference type="AlphaFoldDB" id="A0A327WZJ3"/>
<keyword evidence="1" id="KW-1133">Transmembrane helix</keyword>
<evidence type="ECO:0000256" key="1">
    <source>
        <dbReference type="SAM" id="Phobius"/>
    </source>
</evidence>
<dbReference type="Proteomes" id="UP000287865">
    <property type="component" value="Unassembled WGS sequence"/>
</dbReference>
<reference evidence="3 5" key="2">
    <citation type="submission" date="2018-06" db="EMBL/GenBank/DDBJ databases">
        <title>Genomic Encyclopedia of Type Strains, Phase III (KMG-III): the genomes of soil and plant-associated and newly described type strains.</title>
        <authorList>
            <person name="Whitman W."/>
        </authorList>
    </citation>
    <scope>NUCLEOTIDE SEQUENCE [LARGE SCALE GENOMIC DNA]</scope>
    <source>
        <strain evidence="3 5">CGMCC 1.15366</strain>
    </source>
</reference>
<evidence type="ECO:0000313" key="5">
    <source>
        <dbReference type="Proteomes" id="UP000249203"/>
    </source>
</evidence>
<feature type="domain" description="Mce/MlaD" evidence="2">
    <location>
        <begin position="40"/>
        <end position="113"/>
    </location>
</feature>
<dbReference type="Proteomes" id="UP000249203">
    <property type="component" value="Unassembled WGS sequence"/>
</dbReference>
<dbReference type="InterPro" id="IPR003399">
    <property type="entry name" value="Mce/MlaD"/>
</dbReference>
<dbReference type="EMBL" id="PIPK01000004">
    <property type="protein sequence ID" value="RUO25125.1"/>
    <property type="molecule type" value="Genomic_DNA"/>
</dbReference>
<feature type="transmembrane region" description="Helical" evidence="1">
    <location>
        <begin position="6"/>
        <end position="28"/>
    </location>
</feature>
<evidence type="ECO:0000259" key="2">
    <source>
        <dbReference type="Pfam" id="PF02470"/>
    </source>
</evidence>
<evidence type="ECO:0000313" key="6">
    <source>
        <dbReference type="Proteomes" id="UP000287865"/>
    </source>
</evidence>
<dbReference type="EMBL" id="QLMD01000004">
    <property type="protein sequence ID" value="RAJ98987.1"/>
    <property type="molecule type" value="Genomic_DNA"/>
</dbReference>
<keyword evidence="6" id="KW-1185">Reference proteome</keyword>